<sequence>MKNPINVIDALSATTEVVKAVGERYEQRMAQKHELVKINQQHQQKRINMQLMVAGTLAAEAVKLGTSIMAHNQARKRIDAELATATQGHERQRRRMTASTFKNTSSYMVHLLSNQKANTETMRCIKEW</sequence>
<dbReference type="EMBL" id="AOMT01000030">
    <property type="protein sequence ID" value="KDN24604.1"/>
    <property type="molecule type" value="Genomic_DNA"/>
</dbReference>
<dbReference type="AlphaFoldDB" id="A0A066UKB9"/>
<proteinExistence type="predicted"/>
<dbReference type="Proteomes" id="UP000035860">
    <property type="component" value="Unassembled WGS sequence"/>
</dbReference>
<dbReference type="RefSeq" id="WP_036366558.1">
    <property type="nucleotide sequence ID" value="NZ_AOMT01000030.1"/>
</dbReference>
<organism evidence="1 2">
    <name type="scientific">Moraxella bovoculi 237</name>
    <dbReference type="NCBI Taxonomy" id="743974"/>
    <lineage>
        <taxon>Bacteria</taxon>
        <taxon>Pseudomonadati</taxon>
        <taxon>Pseudomonadota</taxon>
        <taxon>Gammaproteobacteria</taxon>
        <taxon>Moraxellales</taxon>
        <taxon>Moraxellaceae</taxon>
        <taxon>Moraxella</taxon>
    </lineage>
</organism>
<name>A0A066UKB9_9GAMM</name>
<protein>
    <submittedName>
        <fullName evidence="1">Uncharacterized protein</fullName>
    </submittedName>
</protein>
<comment type="caution">
    <text evidence="1">The sequence shown here is derived from an EMBL/GenBank/DDBJ whole genome shotgun (WGS) entry which is preliminary data.</text>
</comment>
<evidence type="ECO:0000313" key="2">
    <source>
        <dbReference type="Proteomes" id="UP000035860"/>
    </source>
</evidence>
<accession>A0A066UKB9</accession>
<keyword evidence="2" id="KW-1185">Reference proteome</keyword>
<evidence type="ECO:0000313" key="1">
    <source>
        <dbReference type="EMBL" id="KDN24604.1"/>
    </source>
</evidence>
<gene>
    <name evidence="1" type="ORF">MBO_08132</name>
</gene>
<reference evidence="1 2" key="1">
    <citation type="journal article" date="2014" name="Genome Announc.">
        <title>Draft Genome Sequence of Moraxella bovoculi Strain 237T (ATCC BAA-1259T) Isolated from a Calf with Infectious Bovine Keratoconjunctivitis.</title>
        <authorList>
            <person name="Calcutt M.J."/>
            <person name="Foecking M.F."/>
            <person name="Martin N.T."/>
            <person name="Mhlanga-Mutangadura T."/>
            <person name="Reilly T.J."/>
        </authorList>
    </citation>
    <scope>NUCLEOTIDE SEQUENCE [LARGE SCALE GENOMIC DNA]</scope>
    <source>
        <strain evidence="1 2">237</strain>
    </source>
</reference>